<dbReference type="GO" id="GO:0030154">
    <property type="term" value="P:cell differentiation"/>
    <property type="evidence" value="ECO:0007669"/>
    <property type="project" value="TreeGrafter"/>
</dbReference>
<evidence type="ECO:0000256" key="3">
    <source>
        <dbReference type="ARBA" id="ARBA00022491"/>
    </source>
</evidence>
<dbReference type="InterPro" id="IPR036915">
    <property type="entry name" value="Cyclin-like_sf"/>
</dbReference>
<protein>
    <submittedName>
        <fullName evidence="11">Retinoblastoma family protein</fullName>
    </submittedName>
</protein>
<keyword evidence="5" id="KW-0804">Transcription</keyword>
<dbReference type="CDD" id="cd00043">
    <property type="entry name" value="CYCLIN_SF"/>
    <property type="match status" value="1"/>
</dbReference>
<organism evidence="11">
    <name type="scientific">Ceratitis capitata</name>
    <name type="common">Mediterranean fruit fly</name>
    <name type="synonym">Tephritis capitata</name>
    <dbReference type="NCBI Taxonomy" id="7213"/>
    <lineage>
        <taxon>Eukaryota</taxon>
        <taxon>Metazoa</taxon>
        <taxon>Ecdysozoa</taxon>
        <taxon>Arthropoda</taxon>
        <taxon>Hexapoda</taxon>
        <taxon>Insecta</taxon>
        <taxon>Pterygota</taxon>
        <taxon>Neoptera</taxon>
        <taxon>Endopterygota</taxon>
        <taxon>Diptera</taxon>
        <taxon>Brachycera</taxon>
        <taxon>Muscomorpha</taxon>
        <taxon>Tephritoidea</taxon>
        <taxon>Tephritidae</taxon>
        <taxon>Ceratitis</taxon>
        <taxon>Ceratitis</taxon>
    </lineage>
</organism>
<evidence type="ECO:0000256" key="5">
    <source>
        <dbReference type="ARBA" id="ARBA00023163"/>
    </source>
</evidence>
<evidence type="ECO:0000256" key="7">
    <source>
        <dbReference type="ARBA" id="ARBA00023306"/>
    </source>
</evidence>
<dbReference type="SMART" id="SM01367">
    <property type="entry name" value="DUF3452"/>
    <property type="match status" value="1"/>
</dbReference>
<dbReference type="GO" id="GO:0000977">
    <property type="term" value="F:RNA polymerase II transcription regulatory region sequence-specific DNA binding"/>
    <property type="evidence" value="ECO:0007669"/>
    <property type="project" value="TreeGrafter"/>
</dbReference>
<dbReference type="SMART" id="SM01368">
    <property type="entry name" value="RB_A"/>
    <property type="match status" value="1"/>
</dbReference>
<keyword evidence="6" id="KW-0539">Nucleus</keyword>
<dbReference type="InterPro" id="IPR028309">
    <property type="entry name" value="RB_fam"/>
</dbReference>
<dbReference type="Pfam" id="PF01858">
    <property type="entry name" value="RB_A"/>
    <property type="match status" value="1"/>
</dbReference>
<comment type="subcellular location">
    <subcellularLocation>
        <location evidence="1">Nucleus</location>
    </subcellularLocation>
</comment>
<evidence type="ECO:0000256" key="1">
    <source>
        <dbReference type="ARBA" id="ARBA00004123"/>
    </source>
</evidence>
<evidence type="ECO:0000256" key="6">
    <source>
        <dbReference type="ARBA" id="ARBA00023242"/>
    </source>
</evidence>
<dbReference type="InterPro" id="IPR002719">
    <property type="entry name" value="RB_B"/>
</dbReference>
<dbReference type="GO" id="GO:0000785">
    <property type="term" value="C:chromatin"/>
    <property type="evidence" value="ECO:0007669"/>
    <property type="project" value="TreeGrafter"/>
</dbReference>
<dbReference type="OrthoDB" id="844594at2759"/>
<accession>W8CCW6</accession>
<dbReference type="KEGG" id="ccat:101461385"/>
<keyword evidence="8" id="KW-0175">Coiled coil</keyword>
<dbReference type="Pfam" id="PF01857">
    <property type="entry name" value="RB_B"/>
    <property type="match status" value="1"/>
</dbReference>
<dbReference type="GO" id="GO:0005634">
    <property type="term" value="C:nucleus"/>
    <property type="evidence" value="ECO:0007669"/>
    <property type="project" value="UniProtKB-SubCell"/>
</dbReference>
<proteinExistence type="evidence at transcript level"/>
<dbReference type="AlphaFoldDB" id="W8CCW6"/>
<evidence type="ECO:0000259" key="9">
    <source>
        <dbReference type="SMART" id="SM01367"/>
    </source>
</evidence>
<dbReference type="PANTHER" id="PTHR13742:SF17">
    <property type="entry name" value="RE32990P-RELATED"/>
    <property type="match status" value="1"/>
</dbReference>
<dbReference type="EMBL" id="GAMC01002981">
    <property type="protein sequence ID" value="JAC03575.1"/>
    <property type="molecule type" value="mRNA"/>
</dbReference>
<dbReference type="SUPFAM" id="SSF47954">
    <property type="entry name" value="Cyclin-like"/>
    <property type="match status" value="2"/>
</dbReference>
<keyword evidence="3" id="KW-0678">Repressor</keyword>
<dbReference type="InterPro" id="IPR002720">
    <property type="entry name" value="RB_A"/>
</dbReference>
<keyword evidence="4" id="KW-0805">Transcription regulation</keyword>
<dbReference type="GO" id="GO:2000134">
    <property type="term" value="P:negative regulation of G1/S transition of mitotic cell cycle"/>
    <property type="evidence" value="ECO:0007669"/>
    <property type="project" value="TreeGrafter"/>
</dbReference>
<comment type="similarity">
    <text evidence="2">Belongs to the retinoblastoma protein (RB) family.</text>
</comment>
<gene>
    <name evidence="11" type="primary">RBF</name>
</gene>
<reference evidence="11" key="1">
    <citation type="submission" date="2013-07" db="EMBL/GenBank/DDBJ databases">
        <authorList>
            <person name="Geib S."/>
        </authorList>
    </citation>
    <scope>NUCLEOTIDE SEQUENCE</scope>
</reference>
<evidence type="ECO:0000313" key="11">
    <source>
        <dbReference type="EMBL" id="JAC03575.1"/>
    </source>
</evidence>
<evidence type="ECO:0000256" key="8">
    <source>
        <dbReference type="SAM" id="Coils"/>
    </source>
</evidence>
<dbReference type="Pfam" id="PF11934">
    <property type="entry name" value="DUF3452"/>
    <property type="match status" value="1"/>
</dbReference>
<sequence>MSENKNANNYLSQYEDLCRELNMDRETEERSWKMFEEVFQRSSLEGEPLHWFCCALYAACRLSYTPTVGGANAIVVGNCISLNKMLRCCKISISEFISKIKVWHDMAKLPASFLRQIERLERTPGITFHLYCRYNDIFEKLFISSRNDKKNTKYRSVARCSSSKLYDLCWCLYLCAKNEDPSYNMDIVTSFHLLLCCIDLIYINVLAENRVDLVNRNFEGIPEKWGTPMFNAQKLNGYCIIGALCSLTGALSNDAREMKENHCKKIFTKFFQTKTIQGNENMFLGIISNENFDRNVKSLNSAYEQYVLSVGEFDERILLSNPNCRKLSSSDVGDDGHSVPSSQTPYTRKHILPNKEDFTEPVASATHNVKKLKDIANISEPTDFIRQAGSETINKIYEKLTQMQKDFNSALGNADVGDRFQTAESLFFYLLDKILRVETRTKPNIDLKILLGNETFVTTLIACCVEIVLDAYQSQKKFPWILKCFSISAFHFHKIIEIVVRSHDELLSRPLIKHLNYIEETCLESLAWQSESPLWDIIKTFTLPPWSEVDVDNLAKRYQPQIPQSPNCSAYETFSSTIVNESTRRDLFNSAKEASNEREKEAIYKKQIEGNRRAASLTIFCRKFYKLAWIRLKELCHELNLAEETHLNKLWTLFEYSITQRTELMRDRHLDQMLMCGIYLYIRVKEIKCKSFTDIMRFYRKQPQAQSSTYREILIEPAEGDNGSRPEYRDIIYFYNNIYVKKLTPYAYNFSEKKQSQNVRLSPHPTEKQSYPRKLSNNYIYISRMEKSEHTHSPFLTYEFSKSPGKNLEDLNYVIRRGKRNLPFNDLDSSDGPLIESKIPKKTPVFLQKCREVWQDRQEEKK</sequence>
<dbReference type="GeneID" id="101461385"/>
<feature type="domain" description="Retinoblastoma-associated protein N-terminal" evidence="9">
    <location>
        <begin position="63"/>
        <end position="204"/>
    </location>
</feature>
<keyword evidence="7" id="KW-0131">Cell cycle</keyword>
<reference evidence="11" key="2">
    <citation type="journal article" date="2014" name="BMC Genomics">
        <title>A genomic perspective to assessing quality of mass-reared SIT flies used in Mediterranean fruit fly (Ceratitis capitata) eradication in California.</title>
        <authorList>
            <person name="Calla B."/>
            <person name="Hall B."/>
            <person name="Hou S."/>
            <person name="Geib S.M."/>
        </authorList>
    </citation>
    <scope>NUCLEOTIDE SEQUENCE</scope>
</reference>
<feature type="coiled-coil region" evidence="8">
    <location>
        <begin position="4"/>
        <end position="31"/>
    </location>
</feature>
<dbReference type="Gene3D" id="1.10.472.140">
    <property type="match status" value="1"/>
</dbReference>
<dbReference type="GO" id="GO:0005667">
    <property type="term" value="C:transcription regulator complex"/>
    <property type="evidence" value="ECO:0007669"/>
    <property type="project" value="TreeGrafter"/>
</dbReference>
<name>W8CCW6_CERCA</name>
<dbReference type="InterPro" id="IPR024599">
    <property type="entry name" value="RB_N"/>
</dbReference>
<dbReference type="Gene3D" id="1.10.472.10">
    <property type="entry name" value="Cyclin-like"/>
    <property type="match status" value="3"/>
</dbReference>
<dbReference type="PANTHER" id="PTHR13742">
    <property type="entry name" value="RETINOBLASTOMA-ASSOCIATED PROTEIN RB -RELATED"/>
    <property type="match status" value="1"/>
</dbReference>
<evidence type="ECO:0000256" key="2">
    <source>
        <dbReference type="ARBA" id="ARBA00009475"/>
    </source>
</evidence>
<evidence type="ECO:0000259" key="10">
    <source>
        <dbReference type="SMART" id="SM01368"/>
    </source>
</evidence>
<evidence type="ECO:0000256" key="4">
    <source>
        <dbReference type="ARBA" id="ARBA00023015"/>
    </source>
</evidence>
<feature type="domain" description="Retinoblastoma-associated protein A-box" evidence="10">
    <location>
        <begin position="360"/>
        <end position="538"/>
    </location>
</feature>
<dbReference type="GO" id="GO:0006357">
    <property type="term" value="P:regulation of transcription by RNA polymerase II"/>
    <property type="evidence" value="ECO:0007669"/>
    <property type="project" value="InterPro"/>
</dbReference>